<dbReference type="EMBL" id="FOTI01000038">
    <property type="protein sequence ID" value="SFL87303.1"/>
    <property type="molecule type" value="Genomic_DNA"/>
</dbReference>
<protein>
    <submittedName>
        <fullName evidence="7">Cobalt/nickel transport system permease protein</fullName>
    </submittedName>
</protein>
<feature type="transmembrane region" description="Helical" evidence="6">
    <location>
        <begin position="230"/>
        <end position="246"/>
    </location>
</feature>
<keyword evidence="4 6" id="KW-1133">Transmembrane helix</keyword>
<dbReference type="PANTHER" id="PTHR34857">
    <property type="entry name" value="SLL0384 PROTEIN"/>
    <property type="match status" value="1"/>
</dbReference>
<feature type="transmembrane region" description="Helical" evidence="6">
    <location>
        <begin position="22"/>
        <end position="55"/>
    </location>
</feature>
<dbReference type="RefSeq" id="WP_089862287.1">
    <property type="nucleotide sequence ID" value="NZ_FOTI01000038.1"/>
</dbReference>
<comment type="subcellular location">
    <subcellularLocation>
        <location evidence="1">Cell membrane</location>
        <topology evidence="1">Multi-pass membrane protein</topology>
    </subcellularLocation>
</comment>
<feature type="transmembrane region" description="Helical" evidence="6">
    <location>
        <begin position="144"/>
        <end position="162"/>
    </location>
</feature>
<proteinExistence type="predicted"/>
<keyword evidence="3 6" id="KW-0812">Transmembrane</keyword>
<feature type="transmembrane region" description="Helical" evidence="6">
    <location>
        <begin position="102"/>
        <end position="124"/>
    </location>
</feature>
<name>A0A1I4L933_9FIRM</name>
<dbReference type="GO" id="GO:0006824">
    <property type="term" value="P:cobalt ion transport"/>
    <property type="evidence" value="ECO:0007669"/>
    <property type="project" value="InterPro"/>
</dbReference>
<keyword evidence="2" id="KW-1003">Cell membrane</keyword>
<dbReference type="Pfam" id="PF02361">
    <property type="entry name" value="CbiQ"/>
    <property type="match status" value="1"/>
</dbReference>
<evidence type="ECO:0000256" key="4">
    <source>
        <dbReference type="ARBA" id="ARBA00022989"/>
    </source>
</evidence>
<feature type="transmembrane region" description="Helical" evidence="6">
    <location>
        <begin position="67"/>
        <end position="90"/>
    </location>
</feature>
<dbReference type="InterPro" id="IPR051611">
    <property type="entry name" value="ECF_transporter_component"/>
</dbReference>
<keyword evidence="5 6" id="KW-0472">Membrane</keyword>
<dbReference type="PANTHER" id="PTHR34857:SF2">
    <property type="entry name" value="SLL0384 PROTEIN"/>
    <property type="match status" value="1"/>
</dbReference>
<accession>A0A1I4L933</accession>
<sequence length="252" mass="29380">MFEEKFAAGDSYLHKLDPRCKIIICLISSFIVALGSNLQMLLTAFLAAILLIIIAKLPLKSLVKRLLVLNFFVLLVWLFIPFTYPGQVIANWGPLAIHQQGIFYALTITIRSNTIILLFISLIASTSMTDLIHAFYHFKLPDKLIYLFFFVYRYLFVIRIEFKNIYNSILLRGFTAKTSLHTYRTYAYLIGYLLIKSYDRSNKIYQAMLCRGYKGKIYLLDEFILGKREFVFTLVSVFWISYLIFLEKGFLS</sequence>
<keyword evidence="8" id="KW-1185">Reference proteome</keyword>
<dbReference type="AlphaFoldDB" id="A0A1I4L933"/>
<evidence type="ECO:0000256" key="2">
    <source>
        <dbReference type="ARBA" id="ARBA00022475"/>
    </source>
</evidence>
<evidence type="ECO:0000313" key="8">
    <source>
        <dbReference type="Proteomes" id="UP000199006"/>
    </source>
</evidence>
<evidence type="ECO:0000256" key="5">
    <source>
        <dbReference type="ARBA" id="ARBA00023136"/>
    </source>
</evidence>
<dbReference type="STRING" id="29563.SAMN02983006_02253"/>
<organism evidence="7 8">
    <name type="scientific">Halanaerobium salsuginis</name>
    <dbReference type="NCBI Taxonomy" id="29563"/>
    <lineage>
        <taxon>Bacteria</taxon>
        <taxon>Bacillati</taxon>
        <taxon>Bacillota</taxon>
        <taxon>Clostridia</taxon>
        <taxon>Halanaerobiales</taxon>
        <taxon>Halanaerobiaceae</taxon>
        <taxon>Halanaerobium</taxon>
    </lineage>
</organism>
<dbReference type="NCBIfam" id="TIGR02454">
    <property type="entry name" value="ECF_T_CbiQ"/>
    <property type="match status" value="1"/>
</dbReference>
<dbReference type="InterPro" id="IPR003339">
    <property type="entry name" value="ABC/ECF_trnsptr_transmembrane"/>
</dbReference>
<dbReference type="OrthoDB" id="8585740at2"/>
<reference evidence="7 8" key="1">
    <citation type="submission" date="2016-10" db="EMBL/GenBank/DDBJ databases">
        <authorList>
            <person name="de Groot N.N."/>
        </authorList>
    </citation>
    <scope>NUCLEOTIDE SEQUENCE [LARGE SCALE GENOMIC DNA]</scope>
    <source>
        <strain evidence="7 8">ATCC 51327</strain>
    </source>
</reference>
<gene>
    <name evidence="7" type="ORF">SAMN02983006_02253</name>
</gene>
<evidence type="ECO:0000256" key="3">
    <source>
        <dbReference type="ARBA" id="ARBA00022692"/>
    </source>
</evidence>
<evidence type="ECO:0000313" key="7">
    <source>
        <dbReference type="EMBL" id="SFL87303.1"/>
    </source>
</evidence>
<evidence type="ECO:0000256" key="1">
    <source>
        <dbReference type="ARBA" id="ARBA00004651"/>
    </source>
</evidence>
<dbReference type="CDD" id="cd16914">
    <property type="entry name" value="EcfT"/>
    <property type="match status" value="1"/>
</dbReference>
<dbReference type="Proteomes" id="UP000199006">
    <property type="component" value="Unassembled WGS sequence"/>
</dbReference>
<dbReference type="InterPro" id="IPR012809">
    <property type="entry name" value="ECF_CbiQ"/>
</dbReference>
<evidence type="ECO:0000256" key="6">
    <source>
        <dbReference type="SAM" id="Phobius"/>
    </source>
</evidence>
<dbReference type="GO" id="GO:0043190">
    <property type="term" value="C:ATP-binding cassette (ABC) transporter complex"/>
    <property type="evidence" value="ECO:0007669"/>
    <property type="project" value="InterPro"/>
</dbReference>